<dbReference type="EMBL" id="CP027806">
    <property type="protein sequence ID" value="AXJ00008.1"/>
    <property type="molecule type" value="Genomic_DNA"/>
</dbReference>
<dbReference type="Pfam" id="PF02585">
    <property type="entry name" value="PIG-L"/>
    <property type="match status" value="1"/>
</dbReference>
<keyword evidence="2" id="KW-1185">Reference proteome</keyword>
<dbReference type="PANTHER" id="PTHR12993">
    <property type="entry name" value="N-ACETYLGLUCOSAMINYL-PHOSPHATIDYLINOSITOL DE-N-ACETYLASE-RELATED"/>
    <property type="match status" value="1"/>
</dbReference>
<gene>
    <name evidence="1" type="ORF">CYPRO_0724</name>
</gene>
<dbReference type="SUPFAM" id="SSF102588">
    <property type="entry name" value="LmbE-like"/>
    <property type="match status" value="1"/>
</dbReference>
<dbReference type="AlphaFoldDB" id="A0A345UHQ6"/>
<sequence length="264" mass="29766">MGNIKWLFKQLIFEDLTNHPKKENMSRILYIFPHPDDESFGPAPGIAQQLKQGHEVFLLTLTKGGATRVRHDLGLSVEEMGEVRLKEMIAVEQTLGLTGMTVLDLPDSGLKDMCPMDIEQVLRAHIEELKPDVIITYAVHGISGFFDHLVSHACVKRVFCEMKREGSPYPKRLAFFTMGPDSITEGHFTLKASPAEDIDCVIEVTDDEAKIGYDALMCYQTYLDTIAKTGVDKRVHDNIHFEFFGESFDPPLRDLTAQLPELVK</sequence>
<dbReference type="InterPro" id="IPR024078">
    <property type="entry name" value="LmbE-like_dom_sf"/>
</dbReference>
<proteinExistence type="predicted"/>
<reference evidence="1 2" key="1">
    <citation type="submission" date="2018-03" db="EMBL/GenBank/DDBJ databases">
        <title>Phenotypic and genomic properties of Cyclonatronum proteinivorum gen. nov., sp. nov., a haloalkaliphilic bacteroidete from soda lakes possessing Na+-translocating rhodopsin.</title>
        <authorList>
            <person name="Toshchakov S.V."/>
            <person name="Korzhenkov A."/>
            <person name="Samarov N.I."/>
            <person name="Kublanov I.V."/>
            <person name="Muntyan M.S."/>
            <person name="Sorokin D.Y."/>
        </authorList>
    </citation>
    <scope>NUCLEOTIDE SEQUENCE [LARGE SCALE GENOMIC DNA]</scope>
    <source>
        <strain evidence="1 2">Omega</strain>
    </source>
</reference>
<evidence type="ECO:0000313" key="2">
    <source>
        <dbReference type="Proteomes" id="UP000254808"/>
    </source>
</evidence>
<protein>
    <submittedName>
        <fullName evidence="1">N-acetylglucosaminyl deacetylase, LmbE family</fullName>
    </submittedName>
</protein>
<dbReference type="KEGG" id="cprv:CYPRO_0724"/>
<dbReference type="Proteomes" id="UP000254808">
    <property type="component" value="Chromosome"/>
</dbReference>
<dbReference type="Gene3D" id="3.40.50.10320">
    <property type="entry name" value="LmbE-like"/>
    <property type="match status" value="1"/>
</dbReference>
<dbReference type="InterPro" id="IPR003737">
    <property type="entry name" value="GlcNAc_PI_deacetylase-related"/>
</dbReference>
<dbReference type="PANTHER" id="PTHR12993:SF11">
    <property type="entry name" value="N-ACETYLGLUCOSAMINYL-PHOSPHATIDYLINOSITOL DE-N-ACETYLASE"/>
    <property type="match status" value="1"/>
</dbReference>
<dbReference type="GO" id="GO:0016811">
    <property type="term" value="F:hydrolase activity, acting on carbon-nitrogen (but not peptide) bonds, in linear amides"/>
    <property type="evidence" value="ECO:0007669"/>
    <property type="project" value="TreeGrafter"/>
</dbReference>
<evidence type="ECO:0000313" key="1">
    <source>
        <dbReference type="EMBL" id="AXJ00008.1"/>
    </source>
</evidence>
<accession>A0A345UHQ6</accession>
<organism evidence="1 2">
    <name type="scientific">Cyclonatronum proteinivorum</name>
    <dbReference type="NCBI Taxonomy" id="1457365"/>
    <lineage>
        <taxon>Bacteria</taxon>
        <taxon>Pseudomonadati</taxon>
        <taxon>Balneolota</taxon>
        <taxon>Balneolia</taxon>
        <taxon>Balneolales</taxon>
        <taxon>Cyclonatronaceae</taxon>
        <taxon>Cyclonatronum</taxon>
    </lineage>
</organism>
<name>A0A345UHQ6_9BACT</name>